<keyword evidence="1" id="KW-0732">Signal</keyword>
<dbReference type="AlphaFoldDB" id="A0A8J3I7N3"/>
<dbReference type="EMBL" id="BNJF01000003">
    <property type="protein sequence ID" value="GHO47313.1"/>
    <property type="molecule type" value="Genomic_DNA"/>
</dbReference>
<feature type="chain" id="PRO_5035294323" evidence="1">
    <location>
        <begin position="32"/>
        <end position="128"/>
    </location>
</feature>
<dbReference type="Proteomes" id="UP000612362">
    <property type="component" value="Unassembled WGS sequence"/>
</dbReference>
<sequence>MSLRSKSVVLLFLSGLLTLLLMAGSPISASAASAKVSVPTEVFGEHQQIQGGPGFIRSYSGYDWSGEYGPIKQYLFEHRRIAAKAFSGYDPITKYQYTHDPFYRWCLDRGGTIQAYDGHEGCSLSVTF</sequence>
<feature type="signal peptide" evidence="1">
    <location>
        <begin position="1"/>
        <end position="31"/>
    </location>
</feature>
<organism evidence="2 3">
    <name type="scientific">Ktedonospora formicarum</name>
    <dbReference type="NCBI Taxonomy" id="2778364"/>
    <lineage>
        <taxon>Bacteria</taxon>
        <taxon>Bacillati</taxon>
        <taxon>Chloroflexota</taxon>
        <taxon>Ktedonobacteria</taxon>
        <taxon>Ktedonobacterales</taxon>
        <taxon>Ktedonobacteraceae</taxon>
        <taxon>Ktedonospora</taxon>
    </lineage>
</organism>
<evidence type="ECO:0000256" key="1">
    <source>
        <dbReference type="SAM" id="SignalP"/>
    </source>
</evidence>
<comment type="caution">
    <text evidence="2">The sequence shown here is derived from an EMBL/GenBank/DDBJ whole genome shotgun (WGS) entry which is preliminary data.</text>
</comment>
<protein>
    <submittedName>
        <fullName evidence="2">Uncharacterized protein</fullName>
    </submittedName>
</protein>
<evidence type="ECO:0000313" key="3">
    <source>
        <dbReference type="Proteomes" id="UP000612362"/>
    </source>
</evidence>
<name>A0A8J3I7N3_9CHLR</name>
<proteinExistence type="predicted"/>
<evidence type="ECO:0000313" key="2">
    <source>
        <dbReference type="EMBL" id="GHO47313.1"/>
    </source>
</evidence>
<accession>A0A8J3I7N3</accession>
<reference evidence="2" key="1">
    <citation type="submission" date="2020-10" db="EMBL/GenBank/DDBJ databases">
        <title>Taxonomic study of unclassified bacteria belonging to the class Ktedonobacteria.</title>
        <authorList>
            <person name="Yabe S."/>
            <person name="Wang C.M."/>
            <person name="Zheng Y."/>
            <person name="Sakai Y."/>
            <person name="Cavaletti L."/>
            <person name="Monciardini P."/>
            <person name="Donadio S."/>
        </authorList>
    </citation>
    <scope>NUCLEOTIDE SEQUENCE</scope>
    <source>
        <strain evidence="2">SOSP1-1</strain>
    </source>
</reference>
<gene>
    <name evidence="2" type="ORF">KSX_54760</name>
</gene>
<keyword evidence="3" id="KW-1185">Reference proteome</keyword>
<dbReference type="RefSeq" id="WP_220196624.1">
    <property type="nucleotide sequence ID" value="NZ_BNJF01000003.1"/>
</dbReference>